<proteinExistence type="predicted"/>
<protein>
    <recommendedName>
        <fullName evidence="4">DUF551 domain-containing protein</fullName>
    </recommendedName>
</protein>
<feature type="region of interest" description="Disordered" evidence="1">
    <location>
        <begin position="118"/>
        <end position="143"/>
    </location>
</feature>
<comment type="caution">
    <text evidence="2">The sequence shown here is derived from an EMBL/GenBank/DDBJ whole genome shotgun (WGS) entry which is preliminary data.</text>
</comment>
<gene>
    <name evidence="2" type="ORF">GCM10009097_55790</name>
</gene>
<reference evidence="2 3" key="1">
    <citation type="journal article" date="2019" name="Int. J. Syst. Evol. Microbiol.">
        <title>The Global Catalogue of Microorganisms (GCM) 10K type strain sequencing project: providing services to taxonomists for standard genome sequencing and annotation.</title>
        <authorList>
            <consortium name="The Broad Institute Genomics Platform"/>
            <consortium name="The Broad Institute Genome Sequencing Center for Infectious Disease"/>
            <person name="Wu L."/>
            <person name="Ma J."/>
        </authorList>
    </citation>
    <scope>NUCLEOTIDE SEQUENCE [LARGE SCALE GENOMIC DNA]</scope>
    <source>
        <strain evidence="2 3">JCM 14330</strain>
    </source>
</reference>
<accession>A0ABN1D0Z4</accession>
<sequence length="143" mass="15975">MSNDDIKLPEPALYVGTRLFPYEQRMFSTPGLRERLGYDSATADYYTAEQLRAAVLADRASRAPSPQGDAGWMLIEEDAPIDVPLDTAVLLAWWDDWSEEWKIEANYAGSERGGWRHGRATHWMPLPAPPAARSTPAKGGEQK</sequence>
<keyword evidence="3" id="KW-1185">Reference proteome</keyword>
<dbReference type="EMBL" id="BAAAEN010000037">
    <property type="protein sequence ID" value="GAA0531209.1"/>
    <property type="molecule type" value="Genomic_DNA"/>
</dbReference>
<evidence type="ECO:0000313" key="3">
    <source>
        <dbReference type="Proteomes" id="UP001501706"/>
    </source>
</evidence>
<organism evidence="2 3">
    <name type="scientific">Pigmentiphaga daeguensis</name>
    <dbReference type="NCBI Taxonomy" id="414049"/>
    <lineage>
        <taxon>Bacteria</taxon>
        <taxon>Pseudomonadati</taxon>
        <taxon>Pseudomonadota</taxon>
        <taxon>Betaproteobacteria</taxon>
        <taxon>Burkholderiales</taxon>
        <taxon>Alcaligenaceae</taxon>
        <taxon>Pigmentiphaga</taxon>
    </lineage>
</organism>
<evidence type="ECO:0008006" key="4">
    <source>
        <dbReference type="Google" id="ProtNLM"/>
    </source>
</evidence>
<dbReference type="RefSeq" id="WP_343928656.1">
    <property type="nucleotide sequence ID" value="NZ_BAAAEN010000037.1"/>
</dbReference>
<name>A0ABN1D0Z4_9BURK</name>
<dbReference type="Proteomes" id="UP001501706">
    <property type="component" value="Unassembled WGS sequence"/>
</dbReference>
<evidence type="ECO:0000313" key="2">
    <source>
        <dbReference type="EMBL" id="GAA0531209.1"/>
    </source>
</evidence>
<evidence type="ECO:0000256" key="1">
    <source>
        <dbReference type="SAM" id="MobiDB-lite"/>
    </source>
</evidence>